<protein>
    <recommendedName>
        <fullName evidence="6">ornithine decarboxylase</fullName>
        <ecNumber evidence="6">4.1.1.17</ecNumber>
    </recommendedName>
</protein>
<dbReference type="PROSITE" id="PS50088">
    <property type="entry name" value="ANK_REPEAT"/>
    <property type="match status" value="1"/>
</dbReference>
<comment type="catalytic activity">
    <reaction evidence="7">
        <text>L-ornithine + H(+) = putrescine + CO2</text>
        <dbReference type="Rhea" id="RHEA:22964"/>
        <dbReference type="ChEBI" id="CHEBI:15378"/>
        <dbReference type="ChEBI" id="CHEBI:16526"/>
        <dbReference type="ChEBI" id="CHEBI:46911"/>
        <dbReference type="ChEBI" id="CHEBI:326268"/>
        <dbReference type="EC" id="4.1.1.17"/>
    </reaction>
</comment>
<proteinExistence type="inferred from homology"/>
<evidence type="ECO:0000256" key="9">
    <source>
        <dbReference type="PROSITE-ProRule" id="PRU00023"/>
    </source>
</evidence>
<dbReference type="PANTHER" id="PTHR11482:SF6">
    <property type="entry name" value="ORNITHINE DECARBOXYLASE 1-RELATED"/>
    <property type="match status" value="1"/>
</dbReference>
<dbReference type="STRING" id="1287727.SAMN05443999_1022"/>
<comment type="pathway">
    <text evidence="5">Amine and polyamine biosynthesis; putrescine biosynthesis via L-ornithine pathway; putrescine from L-ornithine: step 1/1.</text>
</comment>
<feature type="modified residue" description="N6-(pyridoxal phosphate)lysine" evidence="8">
    <location>
        <position position="62"/>
    </location>
</feature>
<evidence type="ECO:0000313" key="11">
    <source>
        <dbReference type="EMBL" id="SEK65187.1"/>
    </source>
</evidence>
<comment type="cofactor">
    <cofactor evidence="1 8">
        <name>pyridoxal 5'-phosphate</name>
        <dbReference type="ChEBI" id="CHEBI:597326"/>
    </cofactor>
</comment>
<name>A0A1H7ITY4_9RHOB</name>
<dbReference type="InterPro" id="IPR022653">
    <property type="entry name" value="De-COase2_pyr-phos_BS"/>
</dbReference>
<dbReference type="GO" id="GO:0004586">
    <property type="term" value="F:ornithine decarboxylase activity"/>
    <property type="evidence" value="ECO:0007669"/>
    <property type="project" value="UniProtKB-EC"/>
</dbReference>
<evidence type="ECO:0000256" key="8">
    <source>
        <dbReference type="PIRSR" id="PIRSR600183-50"/>
    </source>
</evidence>
<evidence type="ECO:0000256" key="7">
    <source>
        <dbReference type="ARBA" id="ARBA00049127"/>
    </source>
</evidence>
<dbReference type="RefSeq" id="WP_093033241.1">
    <property type="nucleotide sequence ID" value="NZ_FOAG01000002.1"/>
</dbReference>
<evidence type="ECO:0000256" key="2">
    <source>
        <dbReference type="ARBA" id="ARBA00008872"/>
    </source>
</evidence>
<evidence type="ECO:0000259" key="10">
    <source>
        <dbReference type="Pfam" id="PF02784"/>
    </source>
</evidence>
<dbReference type="InterPro" id="IPR029066">
    <property type="entry name" value="PLP-binding_barrel"/>
</dbReference>
<dbReference type="InterPro" id="IPR002110">
    <property type="entry name" value="Ankyrin_rpt"/>
</dbReference>
<dbReference type="InterPro" id="IPR000183">
    <property type="entry name" value="Orn/DAP/Arg_de-COase"/>
</dbReference>
<feature type="repeat" description="ANK" evidence="9">
    <location>
        <begin position="52"/>
        <end position="85"/>
    </location>
</feature>
<evidence type="ECO:0000256" key="6">
    <source>
        <dbReference type="ARBA" id="ARBA00034138"/>
    </source>
</evidence>
<comment type="similarity">
    <text evidence="2">Belongs to the Orn/Lys/Arg decarboxylase class-II family.</text>
</comment>
<reference evidence="11 12" key="1">
    <citation type="submission" date="2016-10" db="EMBL/GenBank/DDBJ databases">
        <authorList>
            <person name="de Groot N.N."/>
        </authorList>
    </citation>
    <scope>NUCLEOTIDE SEQUENCE [LARGE SCALE GENOMIC DNA]</scope>
    <source>
        <strain evidence="11 12">DSM 100674</strain>
    </source>
</reference>
<dbReference type="AlphaFoldDB" id="A0A1H7ITY4"/>
<keyword evidence="4" id="KW-0456">Lyase</keyword>
<dbReference type="Gene3D" id="2.40.37.10">
    <property type="entry name" value="Lyase, Ornithine Decarboxylase, Chain A, domain 1"/>
    <property type="match status" value="1"/>
</dbReference>
<dbReference type="CDD" id="cd00622">
    <property type="entry name" value="PLPDE_III_ODC"/>
    <property type="match status" value="1"/>
</dbReference>
<organism evidence="11 12">
    <name type="scientific">Roseovarius azorensis</name>
    <dbReference type="NCBI Taxonomy" id="1287727"/>
    <lineage>
        <taxon>Bacteria</taxon>
        <taxon>Pseudomonadati</taxon>
        <taxon>Pseudomonadota</taxon>
        <taxon>Alphaproteobacteria</taxon>
        <taxon>Rhodobacterales</taxon>
        <taxon>Roseobacteraceae</taxon>
        <taxon>Roseovarius</taxon>
    </lineage>
</organism>
<dbReference type="PRINTS" id="PR01179">
    <property type="entry name" value="ODADCRBXLASE"/>
</dbReference>
<dbReference type="PROSITE" id="PS00878">
    <property type="entry name" value="ODR_DC_2_1"/>
    <property type="match status" value="1"/>
</dbReference>
<dbReference type="OrthoDB" id="9802241at2"/>
<keyword evidence="9" id="KW-0040">ANK repeat</keyword>
<evidence type="ECO:0000256" key="1">
    <source>
        <dbReference type="ARBA" id="ARBA00001933"/>
    </source>
</evidence>
<evidence type="ECO:0000256" key="4">
    <source>
        <dbReference type="ARBA" id="ARBA00023239"/>
    </source>
</evidence>
<evidence type="ECO:0000313" key="12">
    <source>
        <dbReference type="Proteomes" id="UP000199582"/>
    </source>
</evidence>
<feature type="active site" description="Proton donor" evidence="8">
    <location>
        <position position="338"/>
    </location>
</feature>
<sequence>MNAYVNPLAGGDAVFAPSPIVDFIRSRDFDRPTLVLHRDTVARQYRALKSGLGRADIHYAVKANPAREIIEVLVAEGSRFDAASRGEIELCLSLGAHPEHISFGNTVKRASDIAFAHQAGITLFAADSEMELEKIALHAPGAQVYIRLLVGATGADWPLSRKFGCAPERAVGLMDHAVALGLDPVGLSFHVGSQTRRAEMWRETLDQVSAVWAGACAAGHALTLINIGGGFPAFYGEEIEAPQVYAAQVMAMVEPRFPGALRIMAEPGRGMVAEAGMIAAEVLLVSRKSDEDLCRWVYLDIGRFSGLAETEGEAIRYQFLTERAHEGTGPCILAGPSCDSADVLYEKRPVALPVGLQAGDRIIIRNCGAYTSSYSSVGFNGFPPLDVVVI</sequence>
<keyword evidence="12" id="KW-1185">Reference proteome</keyword>
<dbReference type="Pfam" id="PF02784">
    <property type="entry name" value="Orn_Arg_deC_N"/>
    <property type="match status" value="1"/>
</dbReference>
<accession>A0A1H7ITY4</accession>
<dbReference type="Gene3D" id="3.20.20.10">
    <property type="entry name" value="Alanine racemase"/>
    <property type="match status" value="1"/>
</dbReference>
<dbReference type="PANTHER" id="PTHR11482">
    <property type="entry name" value="ARGININE/DIAMINOPIMELATE/ORNITHINE DECARBOXYLASE"/>
    <property type="match status" value="1"/>
</dbReference>
<dbReference type="InterPro" id="IPR009006">
    <property type="entry name" value="Ala_racemase/Decarboxylase_C"/>
</dbReference>
<keyword evidence="3 8" id="KW-0663">Pyridoxal phosphate</keyword>
<evidence type="ECO:0000256" key="5">
    <source>
        <dbReference type="ARBA" id="ARBA00034115"/>
    </source>
</evidence>
<dbReference type="PRINTS" id="PR01182">
    <property type="entry name" value="ORNDCRBXLASE"/>
</dbReference>
<dbReference type="InterPro" id="IPR002433">
    <property type="entry name" value="Orn_de-COase"/>
</dbReference>
<dbReference type="SUPFAM" id="SSF50621">
    <property type="entry name" value="Alanine racemase C-terminal domain-like"/>
    <property type="match status" value="1"/>
</dbReference>
<dbReference type="GO" id="GO:0005737">
    <property type="term" value="C:cytoplasm"/>
    <property type="evidence" value="ECO:0007669"/>
    <property type="project" value="TreeGrafter"/>
</dbReference>
<dbReference type="Proteomes" id="UP000199582">
    <property type="component" value="Unassembled WGS sequence"/>
</dbReference>
<dbReference type="EMBL" id="FOAG01000002">
    <property type="protein sequence ID" value="SEK65187.1"/>
    <property type="molecule type" value="Genomic_DNA"/>
</dbReference>
<feature type="domain" description="Orn/DAP/Arg decarboxylase 2 N-terminal" evidence="10">
    <location>
        <begin position="39"/>
        <end position="273"/>
    </location>
</feature>
<dbReference type="FunFam" id="3.20.20.10:FF:000008">
    <property type="entry name" value="Ornithine decarboxylase"/>
    <property type="match status" value="1"/>
</dbReference>
<dbReference type="InterPro" id="IPR022644">
    <property type="entry name" value="De-COase2_N"/>
</dbReference>
<dbReference type="SUPFAM" id="SSF51419">
    <property type="entry name" value="PLP-binding barrel"/>
    <property type="match status" value="1"/>
</dbReference>
<dbReference type="GO" id="GO:0033387">
    <property type="term" value="P:putrescine biosynthetic process from arginine, via ornithine"/>
    <property type="evidence" value="ECO:0007669"/>
    <property type="project" value="TreeGrafter"/>
</dbReference>
<gene>
    <name evidence="11" type="ORF">SAMN05443999_1022</name>
</gene>
<evidence type="ECO:0000256" key="3">
    <source>
        <dbReference type="ARBA" id="ARBA00022898"/>
    </source>
</evidence>
<dbReference type="EC" id="4.1.1.17" evidence="6"/>
<dbReference type="FunFam" id="2.40.37.10:FF:000004">
    <property type="entry name" value="Ornithine decarboxylase"/>
    <property type="match status" value="1"/>
</dbReference>